<comment type="caution">
    <text evidence="2">The sequence shown here is derived from an EMBL/GenBank/DDBJ whole genome shotgun (WGS) entry which is preliminary data.</text>
</comment>
<protein>
    <submittedName>
        <fullName evidence="2">Uncharacterized protein</fullName>
    </submittedName>
</protein>
<organism evidence="2 3">
    <name type="scientific">Seminavis robusta</name>
    <dbReference type="NCBI Taxonomy" id="568900"/>
    <lineage>
        <taxon>Eukaryota</taxon>
        <taxon>Sar</taxon>
        <taxon>Stramenopiles</taxon>
        <taxon>Ochrophyta</taxon>
        <taxon>Bacillariophyta</taxon>
        <taxon>Bacillariophyceae</taxon>
        <taxon>Bacillariophycidae</taxon>
        <taxon>Naviculales</taxon>
        <taxon>Naviculaceae</taxon>
        <taxon>Seminavis</taxon>
    </lineage>
</organism>
<proteinExistence type="predicted"/>
<reference evidence="2" key="1">
    <citation type="submission" date="2020-06" db="EMBL/GenBank/DDBJ databases">
        <authorList>
            <consortium name="Plant Systems Biology data submission"/>
        </authorList>
    </citation>
    <scope>NUCLEOTIDE SEQUENCE</scope>
    <source>
        <strain evidence="2">D6</strain>
    </source>
</reference>
<dbReference type="AlphaFoldDB" id="A0A9N8DS37"/>
<gene>
    <name evidence="2" type="ORF">SEMRO_242_G096680.1</name>
</gene>
<name>A0A9N8DS37_9STRA</name>
<evidence type="ECO:0000313" key="2">
    <source>
        <dbReference type="EMBL" id="CAB9505756.1"/>
    </source>
</evidence>
<dbReference type="Proteomes" id="UP001153069">
    <property type="component" value="Unassembled WGS sequence"/>
</dbReference>
<evidence type="ECO:0000313" key="3">
    <source>
        <dbReference type="Proteomes" id="UP001153069"/>
    </source>
</evidence>
<sequence length="122" mass="13798">MTIASCSSFHTVSSALLERRDQQQDESLPRVVSWPFMTGSTQEEEAARRSAQQPGESPRMHLSRVLDEALALLDEEDFFGADDDLFNDDQDEDSLADEEDEDAMIARAMESEKTRNQANQKQ</sequence>
<feature type="compositionally biased region" description="Acidic residues" evidence="1">
    <location>
        <begin position="81"/>
        <end position="103"/>
    </location>
</feature>
<feature type="region of interest" description="Disordered" evidence="1">
    <location>
        <begin position="17"/>
        <end position="60"/>
    </location>
</feature>
<accession>A0A9N8DS37</accession>
<evidence type="ECO:0000256" key="1">
    <source>
        <dbReference type="SAM" id="MobiDB-lite"/>
    </source>
</evidence>
<feature type="region of interest" description="Disordered" evidence="1">
    <location>
        <begin position="81"/>
        <end position="122"/>
    </location>
</feature>
<keyword evidence="3" id="KW-1185">Reference proteome</keyword>
<dbReference type="EMBL" id="CAICTM010000241">
    <property type="protein sequence ID" value="CAB9505756.1"/>
    <property type="molecule type" value="Genomic_DNA"/>
</dbReference>